<dbReference type="EMBL" id="JPSL02000039">
    <property type="protein sequence ID" value="KGQ23060.2"/>
    <property type="molecule type" value="Genomic_DNA"/>
</dbReference>
<dbReference type="Proteomes" id="UP000030364">
    <property type="component" value="Unassembled WGS sequence"/>
</dbReference>
<reference evidence="2 3" key="1">
    <citation type="journal article" date="2015" name="Genome Announc.">
        <title>Draft Genome Sequence of the Thermophile Thermus filiformis ATCC 43280, Producer of Carotenoid-(Di)glucoside-Branched Fatty Acid (Di)esters and Source of Hyperthermostable Enzymes of Biotechnological Interest.</title>
        <authorList>
            <person name="Mandelli F."/>
            <person name="Oliveira Ramires B."/>
            <person name="Couger M.B."/>
            <person name="Paixao D.A."/>
            <person name="Camilo C.M."/>
            <person name="Polikarpov I."/>
            <person name="Prade R."/>
            <person name="Riano-Pachon D.M."/>
            <person name="Squina F.M."/>
        </authorList>
    </citation>
    <scope>NUCLEOTIDE SEQUENCE [LARGE SCALE GENOMIC DNA]</scope>
    <source>
        <strain evidence="2 3">ATCC 43280</strain>
    </source>
</reference>
<evidence type="ECO:0000256" key="1">
    <source>
        <dbReference type="SAM" id="SignalP"/>
    </source>
</evidence>
<dbReference type="Pfam" id="PF05573">
    <property type="entry name" value="NosL"/>
    <property type="match status" value="1"/>
</dbReference>
<dbReference type="STRING" id="276.THFILI_07735"/>
<keyword evidence="1" id="KW-0732">Signal</keyword>
<sequence length="167" mass="19087">MRRRSFLKLLFALSLGTRAWAAPRPVRVGVDLCPYCNMLVLDARYAAQMVTTTGKVYSYDAIECLVDHLNGLSKPHLGWRGPRVTPKELYAPDFLESTREKAALYPVNRMVFLHHERIRTPMGGGLLAFRKREEAEAYAKDRGLKGALFLSWEEVLRRGKERPWVPG</sequence>
<gene>
    <name evidence="2" type="ORF">THFILI_07735</name>
</gene>
<name>A0A0A2WXP1_THEFI</name>
<feature type="chain" id="PRO_5002007433" evidence="1">
    <location>
        <begin position="22"/>
        <end position="167"/>
    </location>
</feature>
<protein>
    <submittedName>
        <fullName evidence="2">Nitrous oxidase accessory protein nosl</fullName>
    </submittedName>
</protein>
<feature type="signal peptide" evidence="1">
    <location>
        <begin position="1"/>
        <end position="21"/>
    </location>
</feature>
<accession>A0A0A2WXP1</accession>
<keyword evidence="3" id="KW-1185">Reference proteome</keyword>
<dbReference type="RefSeq" id="WP_038060423.1">
    <property type="nucleotide sequence ID" value="NZ_JPSL02000039.1"/>
</dbReference>
<dbReference type="SUPFAM" id="SSF160387">
    <property type="entry name" value="NosL/MerB-like"/>
    <property type="match status" value="1"/>
</dbReference>
<comment type="caution">
    <text evidence="2">The sequence shown here is derived from an EMBL/GenBank/DDBJ whole genome shotgun (WGS) entry which is preliminary data.</text>
</comment>
<proteinExistence type="predicted"/>
<evidence type="ECO:0000313" key="2">
    <source>
        <dbReference type="EMBL" id="KGQ23060.2"/>
    </source>
</evidence>
<evidence type="ECO:0000313" key="3">
    <source>
        <dbReference type="Proteomes" id="UP000030364"/>
    </source>
</evidence>
<dbReference type="InterPro" id="IPR008719">
    <property type="entry name" value="N2O_reductase_NosL"/>
</dbReference>
<dbReference type="AlphaFoldDB" id="A0A0A2WXP1"/>
<dbReference type="OrthoDB" id="9792749at2"/>
<organism evidence="2 3">
    <name type="scientific">Thermus filiformis</name>
    <dbReference type="NCBI Taxonomy" id="276"/>
    <lineage>
        <taxon>Bacteria</taxon>
        <taxon>Thermotogati</taxon>
        <taxon>Deinococcota</taxon>
        <taxon>Deinococci</taxon>
        <taxon>Thermales</taxon>
        <taxon>Thermaceae</taxon>
        <taxon>Thermus</taxon>
    </lineage>
</organism>